<dbReference type="Proteomes" id="UP000242849">
    <property type="component" value="Unassembled WGS sequence"/>
</dbReference>
<protein>
    <recommendedName>
        <fullName evidence="1">DUF4123 domain-containing protein</fullName>
    </recommendedName>
</protein>
<evidence type="ECO:0000259" key="1">
    <source>
        <dbReference type="Pfam" id="PF13503"/>
    </source>
</evidence>
<accession>A0A1H4WGE5</accession>
<dbReference type="Pfam" id="PF13503">
    <property type="entry name" value="DUF4123"/>
    <property type="match status" value="1"/>
</dbReference>
<evidence type="ECO:0000313" key="3">
    <source>
        <dbReference type="Proteomes" id="UP000242849"/>
    </source>
</evidence>
<dbReference type="InterPro" id="IPR025391">
    <property type="entry name" value="DUF4123"/>
</dbReference>
<gene>
    <name evidence="2" type="ORF">SAMN05421553_1684</name>
</gene>
<dbReference type="EMBL" id="FNSC01000001">
    <property type="protein sequence ID" value="SEC92409.1"/>
    <property type="molecule type" value="Genomic_DNA"/>
</dbReference>
<sequence>MTTRIQQGFPGVTGKTYLLLENGDEKLERVYALEQAPEPIYLFADTDLAAHQEQGPLLLCLSGSALLDEYRNAPNEWRGLLLSSPQPLEELLAHLRRMLIVSFDGNRKALLRYYDPRVASYFFPACDADSVTPWLGPIQQLIWHGGTWADSAQGLSHWHRLSNLNGTAVTEQPLLMPLNQQQTNALERQQLEHFTYEWLQGQSGMPFSLAWDYLQQGLAASFDEADALQAYLDLRTQYPDHATHPIPPAGDTQQRLQQLRAYLEVSPTLKESHA</sequence>
<dbReference type="AlphaFoldDB" id="A0A1H4WGE5"/>
<reference evidence="3" key="1">
    <citation type="submission" date="2016-10" db="EMBL/GenBank/DDBJ databases">
        <authorList>
            <person name="Varghese N."/>
            <person name="Submissions S."/>
        </authorList>
    </citation>
    <scope>NUCLEOTIDE SEQUENCE [LARGE SCALE GENOMIC DNA]</scope>
    <source>
        <strain evidence="3">DSM 12111</strain>
    </source>
</reference>
<feature type="domain" description="DUF4123" evidence="1">
    <location>
        <begin position="17"/>
        <end position="130"/>
    </location>
</feature>
<dbReference type="RefSeq" id="WP_167360346.1">
    <property type="nucleotide sequence ID" value="NZ_FNSC01000001.1"/>
</dbReference>
<proteinExistence type="predicted"/>
<organism evidence="2 3">
    <name type="scientific">Pseudomonas anguilliseptica</name>
    <dbReference type="NCBI Taxonomy" id="53406"/>
    <lineage>
        <taxon>Bacteria</taxon>
        <taxon>Pseudomonadati</taxon>
        <taxon>Pseudomonadota</taxon>
        <taxon>Gammaproteobacteria</taxon>
        <taxon>Pseudomonadales</taxon>
        <taxon>Pseudomonadaceae</taxon>
        <taxon>Pseudomonas</taxon>
    </lineage>
</organism>
<name>A0A1H4WGE5_PSEAG</name>
<evidence type="ECO:0000313" key="2">
    <source>
        <dbReference type="EMBL" id="SEC92409.1"/>
    </source>
</evidence>
<dbReference type="STRING" id="53406.SAMN05421553_1684"/>
<keyword evidence="3" id="KW-1185">Reference proteome</keyword>